<protein>
    <submittedName>
        <fullName evidence="1">Uncharacterized protein</fullName>
    </submittedName>
</protein>
<name>A0ACB9EPM4_9ASTR</name>
<reference evidence="2" key="1">
    <citation type="journal article" date="2022" name="Mol. Ecol. Resour.">
        <title>The genomes of chicory, endive, great burdock and yacon provide insights into Asteraceae palaeo-polyploidization history and plant inulin production.</title>
        <authorList>
            <person name="Fan W."/>
            <person name="Wang S."/>
            <person name="Wang H."/>
            <person name="Wang A."/>
            <person name="Jiang F."/>
            <person name="Liu H."/>
            <person name="Zhao H."/>
            <person name="Xu D."/>
            <person name="Zhang Y."/>
        </authorList>
    </citation>
    <scope>NUCLEOTIDE SEQUENCE [LARGE SCALE GENOMIC DNA]</scope>
    <source>
        <strain evidence="2">cv. Yunnan</strain>
    </source>
</reference>
<evidence type="ECO:0000313" key="1">
    <source>
        <dbReference type="EMBL" id="KAI3760407.1"/>
    </source>
</evidence>
<gene>
    <name evidence="1" type="ORF">L1987_50802</name>
</gene>
<evidence type="ECO:0000313" key="2">
    <source>
        <dbReference type="Proteomes" id="UP001056120"/>
    </source>
</evidence>
<proteinExistence type="predicted"/>
<keyword evidence="2" id="KW-1185">Reference proteome</keyword>
<comment type="caution">
    <text evidence="1">The sequence shown here is derived from an EMBL/GenBank/DDBJ whole genome shotgun (WGS) entry which is preliminary data.</text>
</comment>
<organism evidence="1 2">
    <name type="scientific">Smallanthus sonchifolius</name>
    <dbReference type="NCBI Taxonomy" id="185202"/>
    <lineage>
        <taxon>Eukaryota</taxon>
        <taxon>Viridiplantae</taxon>
        <taxon>Streptophyta</taxon>
        <taxon>Embryophyta</taxon>
        <taxon>Tracheophyta</taxon>
        <taxon>Spermatophyta</taxon>
        <taxon>Magnoliopsida</taxon>
        <taxon>eudicotyledons</taxon>
        <taxon>Gunneridae</taxon>
        <taxon>Pentapetalae</taxon>
        <taxon>asterids</taxon>
        <taxon>campanulids</taxon>
        <taxon>Asterales</taxon>
        <taxon>Asteraceae</taxon>
        <taxon>Asteroideae</taxon>
        <taxon>Heliantheae alliance</taxon>
        <taxon>Millerieae</taxon>
        <taxon>Smallanthus</taxon>
    </lineage>
</organism>
<reference evidence="1 2" key="2">
    <citation type="journal article" date="2022" name="Mol. Ecol. Resour.">
        <title>The genomes of chicory, endive, great burdock and yacon provide insights into Asteraceae paleo-polyploidization history and plant inulin production.</title>
        <authorList>
            <person name="Fan W."/>
            <person name="Wang S."/>
            <person name="Wang H."/>
            <person name="Wang A."/>
            <person name="Jiang F."/>
            <person name="Liu H."/>
            <person name="Zhao H."/>
            <person name="Xu D."/>
            <person name="Zhang Y."/>
        </authorList>
    </citation>
    <scope>NUCLEOTIDE SEQUENCE [LARGE SCALE GENOMIC DNA]</scope>
    <source>
        <strain evidence="2">cv. Yunnan</strain>
        <tissue evidence="1">Leaves</tissue>
    </source>
</reference>
<dbReference type="EMBL" id="CM042034">
    <property type="protein sequence ID" value="KAI3760407.1"/>
    <property type="molecule type" value="Genomic_DNA"/>
</dbReference>
<accession>A0ACB9EPM4</accession>
<dbReference type="Proteomes" id="UP001056120">
    <property type="component" value="Linkage Group LG17"/>
</dbReference>
<sequence>MTTSFFDNKPKHMAFTYLSPLKHDSSFPNFTIKPCLAPKPHSSNPNFLNIMSPITSGKIHAATTNVTTRELSYQDEKFKTQEDQALPAGLEEDLMPKHVAFILDGNRRWAVEKGLPPMDGHAAMRITLRSILPLCSKLNIKSVSLYAFSTENWIRPTVEVDFLMEMYEDVLRNDTLELLSLGCRITLMGNKTKLPKSFQKACAEIEEKSKNNTGTHINYGINYSGKHDILQACRSIVTKIKDGILVPNQINETHFKQALYTKTNEYPYPDLVIRTSGEIRLSNFMLWQMAYSELYFTKKYFPDFEEDDLIKALLAYQETRRRVIK</sequence>